<dbReference type="EMBL" id="RCML01000929">
    <property type="protein sequence ID" value="KAG2967474.1"/>
    <property type="molecule type" value="Genomic_DNA"/>
</dbReference>
<organism evidence="2 7">
    <name type="scientific">Phytophthora cactorum</name>
    <dbReference type="NCBI Taxonomy" id="29920"/>
    <lineage>
        <taxon>Eukaryota</taxon>
        <taxon>Sar</taxon>
        <taxon>Stramenopiles</taxon>
        <taxon>Oomycota</taxon>
        <taxon>Peronosporomycetes</taxon>
        <taxon>Peronosporales</taxon>
        <taxon>Peronosporaceae</taxon>
        <taxon>Phytophthora</taxon>
    </lineage>
</organism>
<evidence type="ECO:0000313" key="2">
    <source>
        <dbReference type="EMBL" id="KAG2842434.1"/>
    </source>
</evidence>
<dbReference type="VEuPathDB" id="FungiDB:PC110_g23136"/>
<dbReference type="EMBL" id="RCMG01000913">
    <property type="protein sequence ID" value="KAG2842434.1"/>
    <property type="molecule type" value="Genomic_DNA"/>
</dbReference>
<proteinExistence type="predicted"/>
<dbReference type="Proteomes" id="UP000774804">
    <property type="component" value="Unassembled WGS sequence"/>
</dbReference>
<evidence type="ECO:0000313" key="7">
    <source>
        <dbReference type="Proteomes" id="UP000735874"/>
    </source>
</evidence>
<dbReference type="Proteomes" id="UP000760860">
    <property type="component" value="Unassembled WGS sequence"/>
</dbReference>
<dbReference type="Proteomes" id="UP000735874">
    <property type="component" value="Unassembled WGS sequence"/>
</dbReference>
<name>A0A8T0YIF6_9STRA</name>
<dbReference type="Proteomes" id="UP000736787">
    <property type="component" value="Unassembled WGS sequence"/>
</dbReference>
<evidence type="ECO:0000313" key="3">
    <source>
        <dbReference type="EMBL" id="KAG2893948.1"/>
    </source>
</evidence>
<evidence type="ECO:0000313" key="5">
    <source>
        <dbReference type="EMBL" id="KAG2967474.1"/>
    </source>
</evidence>
<comment type="caution">
    <text evidence="2">The sequence shown here is derived from an EMBL/GenBank/DDBJ whole genome shotgun (WGS) entry which is preliminary data.</text>
</comment>
<protein>
    <submittedName>
        <fullName evidence="2">Uncharacterized protein</fullName>
    </submittedName>
</protein>
<dbReference type="EMBL" id="RCMK01000935">
    <property type="protein sequence ID" value="KAG2907111.1"/>
    <property type="molecule type" value="Genomic_DNA"/>
</dbReference>
<feature type="compositionally biased region" description="Polar residues" evidence="1">
    <location>
        <begin position="1"/>
        <end position="13"/>
    </location>
</feature>
<sequence length="245" mass="26677">MLETTQADQQVSRVLNGREPKGGARLPSLSALESQILGRAMKMKAVLFASTVTFSDQSLNLDEDVADVLVATLFLHYPDMIRFCDSSPFVVKMREAMAARSIGESEVLAWSSTIRREFIPASQPSTSPSDDSDRLGVVLKLVLRQTEQISVLILQNTQLEERLLAVEDKLHTPSGTTTQVDIGSNVALSVNTEPYSQPAPKAARAKRKGPQSLAAMWFEASGARGMATSSIQPPPTAYLPSYRVI</sequence>
<gene>
    <name evidence="2" type="ORF">PC113_g18799</name>
    <name evidence="3" type="ORF">PC115_g18294</name>
    <name evidence="4" type="ORF">PC117_g20288</name>
    <name evidence="5" type="ORF">PC118_g18558</name>
    <name evidence="6" type="ORF">PC129_g17050</name>
</gene>
<evidence type="ECO:0000313" key="6">
    <source>
        <dbReference type="EMBL" id="KAG3211981.1"/>
    </source>
</evidence>
<evidence type="ECO:0000256" key="1">
    <source>
        <dbReference type="SAM" id="MobiDB-lite"/>
    </source>
</evidence>
<accession>A0A8T0YIF6</accession>
<dbReference type="EMBL" id="RCMI01000934">
    <property type="protein sequence ID" value="KAG2893948.1"/>
    <property type="molecule type" value="Genomic_DNA"/>
</dbReference>
<evidence type="ECO:0000313" key="4">
    <source>
        <dbReference type="EMBL" id="KAG2907111.1"/>
    </source>
</evidence>
<reference evidence="2" key="1">
    <citation type="submission" date="2018-10" db="EMBL/GenBank/DDBJ databases">
        <title>Effector identification in a new, highly contiguous assembly of the strawberry crown rot pathogen Phytophthora cactorum.</title>
        <authorList>
            <person name="Armitage A.D."/>
            <person name="Nellist C.F."/>
            <person name="Bates H."/>
            <person name="Vickerstaff R.J."/>
            <person name="Harrison R.J."/>
        </authorList>
    </citation>
    <scope>NUCLEOTIDE SEQUENCE</scope>
    <source>
        <strain evidence="2">15-7</strain>
        <strain evidence="3">4032</strain>
        <strain evidence="4">4040</strain>
        <strain evidence="5">P415</strain>
        <strain evidence="6">P421</strain>
    </source>
</reference>
<dbReference type="AlphaFoldDB" id="A0A8T0YIF6"/>
<dbReference type="EMBL" id="RCMV01000889">
    <property type="protein sequence ID" value="KAG3211981.1"/>
    <property type="molecule type" value="Genomic_DNA"/>
</dbReference>
<feature type="region of interest" description="Disordered" evidence="1">
    <location>
        <begin position="1"/>
        <end position="22"/>
    </location>
</feature>
<dbReference type="Proteomes" id="UP000697107">
    <property type="component" value="Unassembled WGS sequence"/>
</dbReference>